<gene>
    <name evidence="2" type="ORF">C0216_27775</name>
</gene>
<proteinExistence type="predicted"/>
<reference evidence="2 3" key="1">
    <citation type="submission" date="2018-01" db="EMBL/GenBank/DDBJ databases">
        <title>Draft genome Sequence of streptomyces globosus LZH-48.</title>
        <authorList>
            <person name="Ran K."/>
            <person name="Li Z."/>
            <person name="Wei S."/>
            <person name="Dong R."/>
        </authorList>
    </citation>
    <scope>NUCLEOTIDE SEQUENCE [LARGE SCALE GENOMIC DNA]</scope>
    <source>
        <strain evidence="2 3">LZH-48</strain>
    </source>
</reference>
<evidence type="ECO:0008006" key="4">
    <source>
        <dbReference type="Google" id="ProtNLM"/>
    </source>
</evidence>
<dbReference type="EMBL" id="CP030862">
    <property type="protein sequence ID" value="AXE26730.1"/>
    <property type="molecule type" value="Genomic_DNA"/>
</dbReference>
<accession>A0A344U759</accession>
<evidence type="ECO:0000313" key="2">
    <source>
        <dbReference type="EMBL" id="AXE26730.1"/>
    </source>
</evidence>
<protein>
    <recommendedName>
        <fullName evidence="4">Flp pilus assembly protein RcpC/CpaB domain-containing protein</fullName>
    </recommendedName>
</protein>
<dbReference type="KEGG" id="sgz:C0216_27775"/>
<sequence length="183" mass="18271">MSSDTLDSLDTRLSPCPPAPSSCPPARRVPAFAPLRVGPGRWRLRLVPRMRRRTASGALAAAAAVLAVAGGGQAAQASRGAPPPAAGPPPAAVRTVSAPVRIADAATVRLLRPGDRVDVVAAERSGPPRVVAAGARVDRVPAPAEETGAGGDGGALVVLSVPRETARELVGAAATARLAVALC</sequence>
<keyword evidence="3" id="KW-1185">Reference proteome</keyword>
<dbReference type="RefSeq" id="WP_114057903.1">
    <property type="nucleotide sequence ID" value="NZ_CP030862.1"/>
</dbReference>
<feature type="region of interest" description="Disordered" evidence="1">
    <location>
        <begin position="1"/>
        <end position="24"/>
    </location>
</feature>
<organism evidence="2 3">
    <name type="scientific">Streptomyces globosus</name>
    <dbReference type="NCBI Taxonomy" id="68209"/>
    <lineage>
        <taxon>Bacteria</taxon>
        <taxon>Bacillati</taxon>
        <taxon>Actinomycetota</taxon>
        <taxon>Actinomycetes</taxon>
        <taxon>Kitasatosporales</taxon>
        <taxon>Streptomycetaceae</taxon>
        <taxon>Streptomyces</taxon>
    </lineage>
</organism>
<name>A0A344U759_9ACTN</name>
<evidence type="ECO:0000256" key="1">
    <source>
        <dbReference type="SAM" id="MobiDB-lite"/>
    </source>
</evidence>
<dbReference type="OrthoDB" id="4808509at2"/>
<evidence type="ECO:0000313" key="3">
    <source>
        <dbReference type="Proteomes" id="UP000252004"/>
    </source>
</evidence>
<dbReference type="AlphaFoldDB" id="A0A344U759"/>
<dbReference type="Proteomes" id="UP000252004">
    <property type="component" value="Chromosome"/>
</dbReference>